<organism evidence="2 3">
    <name type="scientific">Chthoniobacter flavus Ellin428</name>
    <dbReference type="NCBI Taxonomy" id="497964"/>
    <lineage>
        <taxon>Bacteria</taxon>
        <taxon>Pseudomonadati</taxon>
        <taxon>Verrucomicrobiota</taxon>
        <taxon>Spartobacteria</taxon>
        <taxon>Chthoniobacterales</taxon>
        <taxon>Chthoniobacteraceae</taxon>
        <taxon>Chthoniobacter</taxon>
    </lineage>
</organism>
<dbReference type="RefSeq" id="WP_006979078.1">
    <property type="nucleotide sequence ID" value="NZ_ABVL01000004.1"/>
</dbReference>
<dbReference type="EMBL" id="ABVL01000004">
    <property type="protein sequence ID" value="EDY20555.1"/>
    <property type="molecule type" value="Genomic_DNA"/>
</dbReference>
<gene>
    <name evidence="2" type="ORF">CfE428DRAFT_1752</name>
</gene>
<evidence type="ECO:0000313" key="3">
    <source>
        <dbReference type="Proteomes" id="UP000005824"/>
    </source>
</evidence>
<evidence type="ECO:0000256" key="1">
    <source>
        <dbReference type="SAM" id="Phobius"/>
    </source>
</evidence>
<keyword evidence="3" id="KW-1185">Reference proteome</keyword>
<evidence type="ECO:0000313" key="2">
    <source>
        <dbReference type="EMBL" id="EDY20555.1"/>
    </source>
</evidence>
<keyword evidence="1" id="KW-1133">Transmembrane helix</keyword>
<feature type="transmembrane region" description="Helical" evidence="1">
    <location>
        <begin position="45"/>
        <end position="62"/>
    </location>
</feature>
<name>B4CYL4_9BACT</name>
<sequence length="297" mass="30669" precursor="true">MMKHTGTSWLCLPCNAGAAEAKASGRPGGSRGSGVSSISLDRIPLWGYAIIGLLLGLAYVYTPGGSKNGGGGMPQLSADVAETWSKAPVAQWPQFTLANELELKGVPKASDGYGFLLQADSGRILGVTYARIEPGLTNADLNQRFVSGRMVATGAPDHALAFRGFYGPPAAKSDSNIWLLRPADDKAPVPVTPLKIRHMASLGGMRLFIIARVSGDASGKESRIPCSAQEIGGMGELMGITCDTPTVARGLPGAPVVDKSGHLAGIVTGVGDDEMTENGAVTSLKTLGAAGLQRLIN</sequence>
<dbReference type="AlphaFoldDB" id="B4CYL4"/>
<comment type="caution">
    <text evidence="2">The sequence shown here is derived from an EMBL/GenBank/DDBJ whole genome shotgun (WGS) entry which is preliminary data.</text>
</comment>
<protein>
    <recommendedName>
        <fullName evidence="4">Trypsin-like peptidase domain-containing protein</fullName>
    </recommendedName>
</protein>
<dbReference type="Proteomes" id="UP000005824">
    <property type="component" value="Unassembled WGS sequence"/>
</dbReference>
<keyword evidence="1" id="KW-0812">Transmembrane</keyword>
<proteinExistence type="predicted"/>
<accession>B4CYL4</accession>
<reference evidence="2 3" key="1">
    <citation type="journal article" date="2011" name="J. Bacteriol.">
        <title>Genome sequence of Chthoniobacter flavus Ellin428, an aerobic heterotrophic soil bacterium.</title>
        <authorList>
            <person name="Kant R."/>
            <person name="van Passel M.W."/>
            <person name="Palva A."/>
            <person name="Lucas S."/>
            <person name="Lapidus A."/>
            <person name="Glavina Del Rio T."/>
            <person name="Dalin E."/>
            <person name="Tice H."/>
            <person name="Bruce D."/>
            <person name="Goodwin L."/>
            <person name="Pitluck S."/>
            <person name="Larimer F.W."/>
            <person name="Land M.L."/>
            <person name="Hauser L."/>
            <person name="Sangwan P."/>
            <person name="de Vos W.M."/>
            <person name="Janssen P.H."/>
            <person name="Smidt H."/>
        </authorList>
    </citation>
    <scope>NUCLEOTIDE SEQUENCE [LARGE SCALE GENOMIC DNA]</scope>
    <source>
        <strain evidence="2 3">Ellin428</strain>
    </source>
</reference>
<evidence type="ECO:0008006" key="4">
    <source>
        <dbReference type="Google" id="ProtNLM"/>
    </source>
</evidence>
<dbReference type="InParanoid" id="B4CYL4"/>
<keyword evidence="1" id="KW-0472">Membrane</keyword>